<dbReference type="AlphaFoldDB" id="A0A075AHB2"/>
<gene>
    <name evidence="1" type="ORF">T265_13330</name>
</gene>
<keyword evidence="2" id="KW-1185">Reference proteome</keyword>
<feature type="non-terminal residue" evidence="1">
    <location>
        <position position="218"/>
    </location>
</feature>
<dbReference type="Proteomes" id="UP000054324">
    <property type="component" value="Unassembled WGS sequence"/>
</dbReference>
<sequence length="218" mass="24520">MKETTHKFAENSSIAPYSVLFLLQILNSAGGSSPPGSTEGSTKAEILPGFPSLGKTSRDMERFIRTQPTSTHGKTKDDLVLEGAVLTKYCLCTRHWKPTTAFFIGLQATFDPMNRCTPEELDISFVKRVFHQMLRSFVLSFSCHTHPMPSSHVTRRKNEGWDTVRLPKPRQANSRGRGRVRTPDLPFSKFSTFLLTHLTFSHGSIVVRMVALFVSYLI</sequence>
<accession>A0A075AHB2</accession>
<dbReference type="KEGG" id="ovi:T265_13330"/>
<proteinExistence type="predicted"/>
<name>A0A075AHB2_OPIVI</name>
<dbReference type="GeneID" id="20327497"/>
<organism evidence="1 2">
    <name type="scientific">Opisthorchis viverrini</name>
    <name type="common">Southeast Asian liver fluke</name>
    <dbReference type="NCBI Taxonomy" id="6198"/>
    <lineage>
        <taxon>Eukaryota</taxon>
        <taxon>Metazoa</taxon>
        <taxon>Spiralia</taxon>
        <taxon>Lophotrochozoa</taxon>
        <taxon>Platyhelminthes</taxon>
        <taxon>Trematoda</taxon>
        <taxon>Digenea</taxon>
        <taxon>Opisthorchiida</taxon>
        <taxon>Opisthorchiata</taxon>
        <taxon>Opisthorchiidae</taxon>
        <taxon>Opisthorchis</taxon>
    </lineage>
</organism>
<dbReference type="RefSeq" id="XP_009166668.1">
    <property type="nucleotide sequence ID" value="XM_009168404.1"/>
</dbReference>
<protein>
    <submittedName>
        <fullName evidence="1">Uncharacterized protein</fullName>
    </submittedName>
</protein>
<dbReference type="EMBL" id="KL596675">
    <property type="protein sequence ID" value="KER29579.1"/>
    <property type="molecule type" value="Genomic_DNA"/>
</dbReference>
<dbReference type="CTD" id="20327497"/>
<evidence type="ECO:0000313" key="2">
    <source>
        <dbReference type="Proteomes" id="UP000054324"/>
    </source>
</evidence>
<evidence type="ECO:0000313" key="1">
    <source>
        <dbReference type="EMBL" id="KER29579.1"/>
    </source>
</evidence>
<reference evidence="1 2" key="1">
    <citation type="submission" date="2013-11" db="EMBL/GenBank/DDBJ databases">
        <title>Opisthorchis viverrini - life in the bile duct.</title>
        <authorList>
            <person name="Young N.D."/>
            <person name="Nagarajan N."/>
            <person name="Lin S.J."/>
            <person name="Korhonen P.K."/>
            <person name="Jex A.R."/>
            <person name="Hall R.S."/>
            <person name="Safavi-Hemami H."/>
            <person name="Kaewkong W."/>
            <person name="Bertrand D."/>
            <person name="Gao S."/>
            <person name="Seet Q."/>
            <person name="Wongkham S."/>
            <person name="Teh B.T."/>
            <person name="Wongkham C."/>
            <person name="Intapan P.M."/>
            <person name="Maleewong W."/>
            <person name="Yang X."/>
            <person name="Hu M."/>
            <person name="Wang Z."/>
            <person name="Hofmann A."/>
            <person name="Sternberg P.W."/>
            <person name="Tan P."/>
            <person name="Wang J."/>
            <person name="Gasser R.B."/>
        </authorList>
    </citation>
    <scope>NUCLEOTIDE SEQUENCE [LARGE SCALE GENOMIC DNA]</scope>
</reference>